<keyword evidence="2" id="KW-0812">Transmembrane</keyword>
<protein>
    <submittedName>
        <fullName evidence="4">Uncharacterized protein</fullName>
    </submittedName>
</protein>
<name>A0A7R8ZQF8_9CRUS</name>
<keyword evidence="3" id="KW-0732">Signal</keyword>
<gene>
    <name evidence="4" type="ORF">CTOB1V02_LOCUS5695</name>
</gene>
<feature type="compositionally biased region" description="Low complexity" evidence="1">
    <location>
        <begin position="34"/>
        <end position="48"/>
    </location>
</feature>
<feature type="chain" id="PRO_5043624572" evidence="3">
    <location>
        <begin position="20"/>
        <end position="445"/>
    </location>
</feature>
<feature type="signal peptide" evidence="3">
    <location>
        <begin position="1"/>
        <end position="19"/>
    </location>
</feature>
<feature type="transmembrane region" description="Helical" evidence="2">
    <location>
        <begin position="210"/>
        <end position="234"/>
    </location>
</feature>
<proteinExistence type="predicted"/>
<accession>A0A7R8ZQF8</accession>
<keyword evidence="2" id="KW-1133">Transmembrane helix</keyword>
<sequence length="445" mass="47895">MDVKSKAIILLTLIVTATAVEPLGQSISGRTRRSVSTPESEPTSSWSTLGSAVQSLVENQDFIDVVHDMYENFKNRPESRQSGFIEEIASLAFRILDYIPATIMGAMASLGGMRMARFVRERRRSNGADRIDGPTNLADALLSLDAEQTEAYKAELEAEQQELHSDSSPTDVAAVINNALLPIGGEGGSFFEGVFSPVRDFFSNPARQGMILPIAAVIASGLGAAAFLAPSVLLPRSDIFGRGNRKQDKTKRGGARGKAGGKDSGPEEYDDYAPVVHHPPSTGYGPLRYGEYYGSAAKGRTKKLPVGVPVVDYIPYAKPSKNFHIGRRKKQPITIIQQEPYTASGPGNAYGVPLTYSEPITAYAPPSGTGQELSGYAGIPATGYQEPNGIEQPVVGAQTISYPEKNERTSENFVSPVASNQEIKNSELRIETLESKPVVLVLATW</sequence>
<organism evidence="4">
    <name type="scientific">Cyprideis torosa</name>
    <dbReference type="NCBI Taxonomy" id="163714"/>
    <lineage>
        <taxon>Eukaryota</taxon>
        <taxon>Metazoa</taxon>
        <taxon>Ecdysozoa</taxon>
        <taxon>Arthropoda</taxon>
        <taxon>Crustacea</taxon>
        <taxon>Oligostraca</taxon>
        <taxon>Ostracoda</taxon>
        <taxon>Podocopa</taxon>
        <taxon>Podocopida</taxon>
        <taxon>Cytherocopina</taxon>
        <taxon>Cytheroidea</taxon>
        <taxon>Cytherideidae</taxon>
        <taxon>Cyprideis</taxon>
    </lineage>
</organism>
<evidence type="ECO:0000256" key="1">
    <source>
        <dbReference type="SAM" id="MobiDB-lite"/>
    </source>
</evidence>
<feature type="region of interest" description="Disordered" evidence="1">
    <location>
        <begin position="27"/>
        <end position="48"/>
    </location>
</feature>
<evidence type="ECO:0000313" key="4">
    <source>
        <dbReference type="EMBL" id="CAD7227798.1"/>
    </source>
</evidence>
<reference evidence="4" key="1">
    <citation type="submission" date="2020-11" db="EMBL/GenBank/DDBJ databases">
        <authorList>
            <person name="Tran Van P."/>
        </authorList>
    </citation>
    <scope>NUCLEOTIDE SEQUENCE</scope>
</reference>
<dbReference type="AlphaFoldDB" id="A0A7R8ZQF8"/>
<dbReference type="EMBL" id="OB661264">
    <property type="protein sequence ID" value="CAD7227798.1"/>
    <property type="molecule type" value="Genomic_DNA"/>
</dbReference>
<evidence type="ECO:0000256" key="2">
    <source>
        <dbReference type="SAM" id="Phobius"/>
    </source>
</evidence>
<feature type="region of interest" description="Disordered" evidence="1">
    <location>
        <begin position="239"/>
        <end position="280"/>
    </location>
</feature>
<evidence type="ECO:0000256" key="3">
    <source>
        <dbReference type="SAM" id="SignalP"/>
    </source>
</evidence>
<keyword evidence="2" id="KW-0472">Membrane</keyword>